<dbReference type="GO" id="GO:0008104">
    <property type="term" value="P:intracellular protein localization"/>
    <property type="evidence" value="ECO:0007669"/>
    <property type="project" value="TreeGrafter"/>
</dbReference>
<feature type="compositionally biased region" description="Basic and acidic residues" evidence="6">
    <location>
        <begin position="260"/>
        <end position="269"/>
    </location>
</feature>
<evidence type="ECO:0000256" key="5">
    <source>
        <dbReference type="ARBA" id="ARBA00023136"/>
    </source>
</evidence>
<dbReference type="Pfam" id="PF14778">
    <property type="entry name" value="ODR4-like"/>
    <property type="match status" value="1"/>
</dbReference>
<dbReference type="AlphaFoldDB" id="A0A0R3U5N1"/>
<feature type="region of interest" description="Disordered" evidence="6">
    <location>
        <begin position="230"/>
        <end position="269"/>
    </location>
</feature>
<evidence type="ECO:0000313" key="7">
    <source>
        <dbReference type="EMBL" id="VDD76035.1"/>
    </source>
</evidence>
<feature type="region of interest" description="Disordered" evidence="6">
    <location>
        <begin position="452"/>
        <end position="492"/>
    </location>
</feature>
<protein>
    <submittedName>
        <fullName evidence="7">Uncharacterized protein</fullName>
    </submittedName>
</protein>
<dbReference type="EMBL" id="UXSR01000305">
    <property type="protein sequence ID" value="VDD76035.1"/>
    <property type="molecule type" value="Genomic_DNA"/>
</dbReference>
<keyword evidence="4" id="KW-1133">Transmembrane helix</keyword>
<dbReference type="PANTHER" id="PTHR33966:SF1">
    <property type="entry name" value="PROTEIN ODR-4 HOMOLOG"/>
    <property type="match status" value="1"/>
</dbReference>
<evidence type="ECO:0000256" key="2">
    <source>
        <dbReference type="ARBA" id="ARBA00010131"/>
    </source>
</evidence>
<proteinExistence type="inferred from homology"/>
<sequence>MIIKSLSIEQKFYDRCLQQKPMQYGLIVSGVRNHLQIFFQSIRDEECVFLLLESTEKNSAVTNLDGINTEDLRIECQRICRMLPTGARVSGIYFCGSVNAKELGSRVKELLHVIYRAEKHHLTDNFIPLPEREKVFLHVDPLSKKLLAKTIGFTQAKDFLRPIDVKVRPVVDRWRSIKTYTTLSVETNLPPERQKEKIFDELQDAVRPFLQAVHERTRLLVNGDMKSDTDPLFSGRSQRAAVKAPRHSRRHKDAYSTKSVKQDSSEEAHHAAHWDPSTFTLFGPDFPCWPRTNSCSSIDSGHGSEAFPTPTDSPLPEGTKNLIIHGRIPGLAFLPVDGTTVSDALKAFRRDLIHSVLLRLELLTEELHITSGELEGIDFGAHAVSVNCSNAYFYCRFEVSRILLPQRVLIHIPACPAIPLSDYKFVSETPDDVVRRVAMFCRPLGSPTIVERGGSAGDDRVSTADSGEFSSDSDFNVDSGEEAGGRRGSTATEPAFNASCLDTCLERTFEGNRWQ</sequence>
<dbReference type="Proteomes" id="UP000267029">
    <property type="component" value="Unassembled WGS sequence"/>
</dbReference>
<dbReference type="GO" id="GO:0012505">
    <property type="term" value="C:endomembrane system"/>
    <property type="evidence" value="ECO:0007669"/>
    <property type="project" value="TreeGrafter"/>
</dbReference>
<dbReference type="PANTHER" id="PTHR33966">
    <property type="entry name" value="PROTEIN ODR-4 HOMOLOG"/>
    <property type="match status" value="1"/>
</dbReference>
<evidence type="ECO:0000256" key="6">
    <source>
        <dbReference type="SAM" id="MobiDB-lite"/>
    </source>
</evidence>
<dbReference type="GO" id="GO:0016020">
    <property type="term" value="C:membrane"/>
    <property type="evidence" value="ECO:0007669"/>
    <property type="project" value="UniProtKB-SubCell"/>
</dbReference>
<evidence type="ECO:0000256" key="4">
    <source>
        <dbReference type="ARBA" id="ARBA00022989"/>
    </source>
</evidence>
<evidence type="ECO:0000256" key="1">
    <source>
        <dbReference type="ARBA" id="ARBA00004370"/>
    </source>
</evidence>
<accession>A0A0R3U5N1</accession>
<dbReference type="InterPro" id="IPR029454">
    <property type="entry name" value="ODR-4-like"/>
</dbReference>
<dbReference type="STRING" id="53468.A0A0R3U5N1"/>
<comment type="subcellular location">
    <subcellularLocation>
        <location evidence="1">Membrane</location>
    </subcellularLocation>
</comment>
<gene>
    <name evidence="7" type="ORF">MCOS_LOCUS2038</name>
</gene>
<name>A0A0R3U5N1_MESCO</name>
<keyword evidence="8" id="KW-1185">Reference proteome</keyword>
<evidence type="ECO:0000256" key="3">
    <source>
        <dbReference type="ARBA" id="ARBA00022692"/>
    </source>
</evidence>
<reference evidence="7 8" key="1">
    <citation type="submission" date="2018-10" db="EMBL/GenBank/DDBJ databases">
        <authorList>
            <consortium name="Pathogen Informatics"/>
        </authorList>
    </citation>
    <scope>NUCLEOTIDE SEQUENCE [LARGE SCALE GENOMIC DNA]</scope>
</reference>
<dbReference type="OrthoDB" id="21458at2759"/>
<keyword evidence="3" id="KW-0812">Transmembrane</keyword>
<organism evidence="7 8">
    <name type="scientific">Mesocestoides corti</name>
    <name type="common">Flatworm</name>
    <dbReference type="NCBI Taxonomy" id="53468"/>
    <lineage>
        <taxon>Eukaryota</taxon>
        <taxon>Metazoa</taxon>
        <taxon>Spiralia</taxon>
        <taxon>Lophotrochozoa</taxon>
        <taxon>Platyhelminthes</taxon>
        <taxon>Cestoda</taxon>
        <taxon>Eucestoda</taxon>
        <taxon>Cyclophyllidea</taxon>
        <taxon>Mesocestoididae</taxon>
        <taxon>Mesocestoides</taxon>
    </lineage>
</organism>
<comment type="similarity">
    <text evidence="2">Belongs to the ODR-4 family.</text>
</comment>
<evidence type="ECO:0000313" key="8">
    <source>
        <dbReference type="Proteomes" id="UP000267029"/>
    </source>
</evidence>
<keyword evidence="5" id="KW-0472">Membrane</keyword>
<feature type="compositionally biased region" description="Polar residues" evidence="6">
    <location>
        <begin position="463"/>
        <end position="476"/>
    </location>
</feature>